<comment type="similarity">
    <text evidence="2">Belongs to the oligopeptide OPT transporter family.</text>
</comment>
<organism evidence="11 12">
    <name type="scientific">Mycena maculata</name>
    <dbReference type="NCBI Taxonomy" id="230809"/>
    <lineage>
        <taxon>Eukaryota</taxon>
        <taxon>Fungi</taxon>
        <taxon>Dikarya</taxon>
        <taxon>Basidiomycota</taxon>
        <taxon>Agaricomycotina</taxon>
        <taxon>Agaricomycetes</taxon>
        <taxon>Agaricomycetidae</taxon>
        <taxon>Agaricales</taxon>
        <taxon>Marasmiineae</taxon>
        <taxon>Mycenaceae</taxon>
        <taxon>Mycena</taxon>
    </lineage>
</organism>
<keyword evidence="4 10" id="KW-0812">Transmembrane</keyword>
<feature type="transmembrane region" description="Helical" evidence="10">
    <location>
        <begin position="151"/>
        <end position="170"/>
    </location>
</feature>
<dbReference type="PANTHER" id="PTHR22601">
    <property type="entry name" value="ISP4 LIKE PROTEIN"/>
    <property type="match status" value="1"/>
</dbReference>
<feature type="transmembrane region" description="Helical" evidence="10">
    <location>
        <begin position="380"/>
        <end position="399"/>
    </location>
</feature>
<dbReference type="NCBIfam" id="TIGR00727">
    <property type="entry name" value="ISP4_OPT"/>
    <property type="match status" value="1"/>
</dbReference>
<evidence type="ECO:0000256" key="10">
    <source>
        <dbReference type="SAM" id="Phobius"/>
    </source>
</evidence>
<evidence type="ECO:0000256" key="1">
    <source>
        <dbReference type="ARBA" id="ARBA00004141"/>
    </source>
</evidence>
<keyword evidence="12" id="KW-1185">Reference proteome</keyword>
<keyword evidence="3" id="KW-0813">Transport</keyword>
<dbReference type="GO" id="GO:0016020">
    <property type="term" value="C:membrane"/>
    <property type="evidence" value="ECO:0007669"/>
    <property type="project" value="UniProtKB-SubCell"/>
</dbReference>
<feature type="transmembrane region" description="Helical" evidence="10">
    <location>
        <begin position="738"/>
        <end position="754"/>
    </location>
</feature>
<proteinExistence type="inferred from homology"/>
<dbReference type="AlphaFoldDB" id="A0AAD7NIM9"/>
<feature type="transmembrane region" description="Helical" evidence="10">
    <location>
        <begin position="458"/>
        <end position="479"/>
    </location>
</feature>
<gene>
    <name evidence="11" type="ORF">DFH07DRAFT_770984</name>
</gene>
<name>A0AAD7NIM9_9AGAR</name>
<feature type="transmembrane region" description="Helical" evidence="10">
    <location>
        <begin position="294"/>
        <end position="315"/>
    </location>
</feature>
<feature type="transmembrane region" description="Helical" evidence="10">
    <location>
        <begin position="537"/>
        <end position="560"/>
    </location>
</feature>
<feature type="transmembrane region" description="Helical" evidence="10">
    <location>
        <begin position="231"/>
        <end position="256"/>
    </location>
</feature>
<feature type="transmembrane region" description="Helical" evidence="10">
    <location>
        <begin position="262"/>
        <end position="282"/>
    </location>
</feature>
<feature type="transmembrane region" description="Helical" evidence="10">
    <location>
        <begin position="691"/>
        <end position="709"/>
    </location>
</feature>
<keyword evidence="6" id="KW-0653">Protein transport</keyword>
<dbReference type="GO" id="GO:0015031">
    <property type="term" value="P:protein transport"/>
    <property type="evidence" value="ECO:0007669"/>
    <property type="project" value="UniProtKB-KW"/>
</dbReference>
<evidence type="ECO:0000256" key="6">
    <source>
        <dbReference type="ARBA" id="ARBA00022927"/>
    </source>
</evidence>
<feature type="transmembrane region" description="Helical" evidence="10">
    <location>
        <begin position="321"/>
        <end position="339"/>
    </location>
</feature>
<evidence type="ECO:0000256" key="8">
    <source>
        <dbReference type="ARBA" id="ARBA00023136"/>
    </source>
</evidence>
<feature type="region of interest" description="Disordered" evidence="9">
    <location>
        <begin position="68"/>
        <end position="98"/>
    </location>
</feature>
<feature type="transmembrane region" description="Helical" evidence="10">
    <location>
        <begin position="512"/>
        <end position="531"/>
    </location>
</feature>
<keyword evidence="5" id="KW-0571">Peptide transport</keyword>
<sequence>MEDYKPYTSSTDQLPLPLHAPRRRVRRSMPDVPQDIDSDFLMEHLNDPNLDLSNPTPQSVDTVELGTFTDTDAESNRSGRTFEPSGSSAGSRASTAVEFDDESPYPEVRMAVSKVDDPLMPVNTFRMWFLGLFFSVLLAGINQIFEYRDPSVFITGIVGQLVSLPAGKFLEWVLPNKQFKTMNCVWSLNPGPFNIKEHVCVTAMINVAYNGAIATDVLATQHEFFGQRLPWIYQLLIILGTQTFGFSLGGLLRQFVVWPSSMIWPSALVSSSLFNTLHITYGKRDRGHMTRQRFFFIACACSFVWCSWCSVPYLSSTDIEFLDWVPGFLFTALSIFDWVTWIAPNNLTINALFGGTSGLGMSIISLDWSMISFIGSPLATPWWSTMNTISSVVICFWVITPIMYFKNVFFTAFLPLSSFLVFDNTGLPYNISATVVDGTFNATLYEAYSPLFLTSAMATGYFVAFAAFGSIFTHTFLWFGRDIVRRFRSTLKTERDVHSRLMQAYPEVPQRWYAIVGGVSTIFILIAIDLFPTGMPVWVALLAIFVAVTLSLPLAIIQAITNQAIGLNVMEELLAGYILPGKPVANMIFKATCLAGTQQATTFAADLKLGHYMKIPPRMMFTVQMVAVVVTCFVVTGVNSWMLDNVPGICTPDAPDNFVCPSTNVFADAALIWGGIGPQRLFGPGGLYRPLLWAFPLGILAPIPFYFLARRFPLSSFRYVNIPVFCGGVAAIPAASAYNYAAWGLTAFIFNYFIRRRNFRWWMRYNYILSAALDAGLALGLIVVFFAVEYANGGVTLNWIGNTVWQTTADALGLPLLTSPTGTFGPTEW</sequence>
<dbReference type="EMBL" id="JARJLG010000042">
    <property type="protein sequence ID" value="KAJ7762744.1"/>
    <property type="molecule type" value="Genomic_DNA"/>
</dbReference>
<reference evidence="11" key="1">
    <citation type="submission" date="2023-03" db="EMBL/GenBank/DDBJ databases">
        <title>Massive genome expansion in bonnet fungi (Mycena s.s.) driven by repeated elements and novel gene families across ecological guilds.</title>
        <authorList>
            <consortium name="Lawrence Berkeley National Laboratory"/>
            <person name="Harder C.B."/>
            <person name="Miyauchi S."/>
            <person name="Viragh M."/>
            <person name="Kuo A."/>
            <person name="Thoen E."/>
            <person name="Andreopoulos B."/>
            <person name="Lu D."/>
            <person name="Skrede I."/>
            <person name="Drula E."/>
            <person name="Henrissat B."/>
            <person name="Morin E."/>
            <person name="Kohler A."/>
            <person name="Barry K."/>
            <person name="LaButti K."/>
            <person name="Morin E."/>
            <person name="Salamov A."/>
            <person name="Lipzen A."/>
            <person name="Mereny Z."/>
            <person name="Hegedus B."/>
            <person name="Baldrian P."/>
            <person name="Stursova M."/>
            <person name="Weitz H."/>
            <person name="Taylor A."/>
            <person name="Grigoriev I.V."/>
            <person name="Nagy L.G."/>
            <person name="Martin F."/>
            <person name="Kauserud H."/>
        </authorList>
    </citation>
    <scope>NUCLEOTIDE SEQUENCE</scope>
    <source>
        <strain evidence="11">CBHHK188m</strain>
    </source>
</reference>
<protein>
    <submittedName>
        <fullName evidence="11">OPT oligopeptide transporter</fullName>
    </submittedName>
</protein>
<evidence type="ECO:0000313" key="12">
    <source>
        <dbReference type="Proteomes" id="UP001215280"/>
    </source>
</evidence>
<keyword evidence="8 10" id="KW-0472">Membrane</keyword>
<evidence type="ECO:0000256" key="3">
    <source>
        <dbReference type="ARBA" id="ARBA00022448"/>
    </source>
</evidence>
<feature type="region of interest" description="Disordered" evidence="9">
    <location>
        <begin position="1"/>
        <end position="37"/>
    </location>
</feature>
<feature type="compositionally biased region" description="Low complexity" evidence="9">
    <location>
        <begin position="85"/>
        <end position="94"/>
    </location>
</feature>
<dbReference type="Pfam" id="PF03169">
    <property type="entry name" value="OPT"/>
    <property type="match status" value="1"/>
</dbReference>
<evidence type="ECO:0000256" key="2">
    <source>
        <dbReference type="ARBA" id="ARBA00008807"/>
    </source>
</evidence>
<comment type="subcellular location">
    <subcellularLocation>
        <location evidence="1">Membrane</location>
        <topology evidence="1">Multi-pass membrane protein</topology>
    </subcellularLocation>
</comment>
<dbReference type="Proteomes" id="UP001215280">
    <property type="component" value="Unassembled WGS sequence"/>
</dbReference>
<feature type="transmembrane region" description="Helical" evidence="10">
    <location>
        <begin position="619"/>
        <end position="638"/>
    </location>
</feature>
<evidence type="ECO:0000256" key="4">
    <source>
        <dbReference type="ARBA" id="ARBA00022692"/>
    </source>
</evidence>
<dbReference type="InterPro" id="IPR004648">
    <property type="entry name" value="Oligpept_transpt"/>
</dbReference>
<dbReference type="InterPro" id="IPR004813">
    <property type="entry name" value="OPT"/>
</dbReference>
<feature type="transmembrane region" description="Helical" evidence="10">
    <location>
        <begin position="127"/>
        <end position="145"/>
    </location>
</feature>
<dbReference type="GO" id="GO:0035673">
    <property type="term" value="F:oligopeptide transmembrane transporter activity"/>
    <property type="evidence" value="ECO:0007669"/>
    <property type="project" value="InterPro"/>
</dbReference>
<feature type="transmembrane region" description="Helical" evidence="10">
    <location>
        <begin position="766"/>
        <end position="788"/>
    </location>
</feature>
<feature type="transmembrane region" description="Helical" evidence="10">
    <location>
        <begin position="351"/>
        <end position="374"/>
    </location>
</feature>
<evidence type="ECO:0000256" key="5">
    <source>
        <dbReference type="ARBA" id="ARBA00022856"/>
    </source>
</evidence>
<evidence type="ECO:0000256" key="9">
    <source>
        <dbReference type="SAM" id="MobiDB-lite"/>
    </source>
</evidence>
<feature type="transmembrane region" description="Helical" evidence="10">
    <location>
        <begin position="404"/>
        <end position="422"/>
    </location>
</feature>
<evidence type="ECO:0000256" key="7">
    <source>
        <dbReference type="ARBA" id="ARBA00022989"/>
    </source>
</evidence>
<accession>A0AAD7NIM9</accession>
<evidence type="ECO:0000313" key="11">
    <source>
        <dbReference type="EMBL" id="KAJ7762744.1"/>
    </source>
</evidence>
<keyword evidence="7 10" id="KW-1133">Transmembrane helix</keyword>
<dbReference type="NCBIfam" id="TIGR00728">
    <property type="entry name" value="OPT_sfam"/>
    <property type="match status" value="1"/>
</dbReference>
<comment type="caution">
    <text evidence="11">The sequence shown here is derived from an EMBL/GenBank/DDBJ whole genome shotgun (WGS) entry which is preliminary data.</text>
</comment>